<sequence>PEWLWVRRQNGGNLLINDWKFEGGQWFCPVGIAGGPYDATDPNQKGPFTLSLASTNPDENLETFILSGVGWDHNTNHRHPNAYVSLSGGQPEPPPEPPEPPPEPPPDEVKVLLLAAKADLVQAILKIDQALELLP</sequence>
<dbReference type="AlphaFoldDB" id="X0VXW7"/>
<accession>X0VXW7</accession>
<protein>
    <submittedName>
        <fullName evidence="2">Uncharacterized protein</fullName>
    </submittedName>
</protein>
<feature type="non-terminal residue" evidence="2">
    <location>
        <position position="1"/>
    </location>
</feature>
<gene>
    <name evidence="2" type="ORF">S01H1_44179</name>
</gene>
<reference evidence="2" key="1">
    <citation type="journal article" date="2014" name="Front. Microbiol.">
        <title>High frequency of phylogenetically diverse reductive dehalogenase-homologous genes in deep subseafloor sedimentary metagenomes.</title>
        <authorList>
            <person name="Kawai M."/>
            <person name="Futagami T."/>
            <person name="Toyoda A."/>
            <person name="Takaki Y."/>
            <person name="Nishi S."/>
            <person name="Hori S."/>
            <person name="Arai W."/>
            <person name="Tsubouchi T."/>
            <person name="Morono Y."/>
            <person name="Uchiyama I."/>
            <person name="Ito T."/>
            <person name="Fujiyama A."/>
            <person name="Inagaki F."/>
            <person name="Takami H."/>
        </authorList>
    </citation>
    <scope>NUCLEOTIDE SEQUENCE</scope>
    <source>
        <strain evidence="2">Expedition CK06-06</strain>
    </source>
</reference>
<proteinExistence type="predicted"/>
<organism evidence="2">
    <name type="scientific">marine sediment metagenome</name>
    <dbReference type="NCBI Taxonomy" id="412755"/>
    <lineage>
        <taxon>unclassified sequences</taxon>
        <taxon>metagenomes</taxon>
        <taxon>ecological metagenomes</taxon>
    </lineage>
</organism>
<dbReference type="EMBL" id="BARS01028169">
    <property type="protein sequence ID" value="GAG05336.1"/>
    <property type="molecule type" value="Genomic_DNA"/>
</dbReference>
<name>X0VXW7_9ZZZZ</name>
<feature type="compositionally biased region" description="Pro residues" evidence="1">
    <location>
        <begin position="91"/>
        <end position="104"/>
    </location>
</feature>
<comment type="caution">
    <text evidence="2">The sequence shown here is derived from an EMBL/GenBank/DDBJ whole genome shotgun (WGS) entry which is preliminary data.</text>
</comment>
<evidence type="ECO:0000256" key="1">
    <source>
        <dbReference type="SAM" id="MobiDB-lite"/>
    </source>
</evidence>
<feature type="region of interest" description="Disordered" evidence="1">
    <location>
        <begin position="77"/>
        <end position="108"/>
    </location>
</feature>
<evidence type="ECO:0000313" key="2">
    <source>
        <dbReference type="EMBL" id="GAG05336.1"/>
    </source>
</evidence>